<proteinExistence type="predicted"/>
<dbReference type="Proteomes" id="UP000675880">
    <property type="component" value="Unassembled WGS sequence"/>
</dbReference>
<name>A0ABM8QIT0_9BACT</name>
<evidence type="ECO:0000313" key="3">
    <source>
        <dbReference type="Proteomes" id="UP000675880"/>
    </source>
</evidence>
<gene>
    <name evidence="2" type="ORF">NSPZN2_10652</name>
</gene>
<sequence length="146" mass="16049">MIRALRLLLLSGRCDRQEYRAWCRDGVRTDFRPAPWKGGISMSGVRRRVVAMVGLISLLACNGGTFAADASEAVADDEGLIRREEALREQLNSPWRMNHGRHERTGGVRRDRPLDRAEPVGGGRGDRAVVVLPADRCACVPVAGCL</sequence>
<comment type="caution">
    <text evidence="2">The sequence shown here is derived from an EMBL/GenBank/DDBJ whole genome shotgun (WGS) entry which is preliminary data.</text>
</comment>
<reference evidence="2 3" key="1">
    <citation type="submission" date="2021-02" db="EMBL/GenBank/DDBJ databases">
        <authorList>
            <person name="Han P."/>
        </authorList>
    </citation>
    <scope>NUCLEOTIDE SEQUENCE [LARGE SCALE GENOMIC DNA]</scope>
    <source>
        <strain evidence="2">Candidatus Nitrospira sp. ZN2</strain>
    </source>
</reference>
<dbReference type="EMBL" id="CAJNBJ010000001">
    <property type="protein sequence ID" value="CAE6699442.1"/>
    <property type="molecule type" value="Genomic_DNA"/>
</dbReference>
<keyword evidence="3" id="KW-1185">Reference proteome</keyword>
<evidence type="ECO:0000313" key="2">
    <source>
        <dbReference type="EMBL" id="CAE6699442.1"/>
    </source>
</evidence>
<protein>
    <submittedName>
        <fullName evidence="2">Uncharacterized protein</fullName>
    </submittedName>
</protein>
<accession>A0ABM8QIT0</accession>
<feature type="region of interest" description="Disordered" evidence="1">
    <location>
        <begin position="97"/>
        <end position="120"/>
    </location>
</feature>
<feature type="compositionally biased region" description="Basic and acidic residues" evidence="1">
    <location>
        <begin position="103"/>
        <end position="118"/>
    </location>
</feature>
<evidence type="ECO:0000256" key="1">
    <source>
        <dbReference type="SAM" id="MobiDB-lite"/>
    </source>
</evidence>
<organism evidence="2 3">
    <name type="scientific">Nitrospira defluvii</name>
    <dbReference type="NCBI Taxonomy" id="330214"/>
    <lineage>
        <taxon>Bacteria</taxon>
        <taxon>Pseudomonadati</taxon>
        <taxon>Nitrospirota</taxon>
        <taxon>Nitrospiria</taxon>
        <taxon>Nitrospirales</taxon>
        <taxon>Nitrospiraceae</taxon>
        <taxon>Nitrospira</taxon>
    </lineage>
</organism>